<proteinExistence type="inferred from homology"/>
<keyword evidence="7 9" id="KW-0501">Molybdenum cofactor biosynthesis</keyword>
<dbReference type="InterPro" id="IPR001453">
    <property type="entry name" value="MoaB/Mog_dom"/>
</dbReference>
<reference evidence="11 12" key="1">
    <citation type="submission" date="2020-08" db="EMBL/GenBank/DDBJ databases">
        <title>Cohnella phylogeny.</title>
        <authorList>
            <person name="Dunlap C."/>
        </authorList>
    </citation>
    <scope>NUCLEOTIDE SEQUENCE [LARGE SCALE GENOMIC DNA]</scope>
    <source>
        <strain evidence="11 12">CBP 2801</strain>
    </source>
</reference>
<evidence type="ECO:0000256" key="8">
    <source>
        <dbReference type="ARBA" id="ARBA00047317"/>
    </source>
</evidence>
<evidence type="ECO:0000256" key="5">
    <source>
        <dbReference type="ARBA" id="ARBA00021108"/>
    </source>
</evidence>
<comment type="similarity">
    <text evidence="3 9">Belongs to the MoeA family.</text>
</comment>
<dbReference type="EMBL" id="JACJVO010000009">
    <property type="protein sequence ID" value="MBB6731034.1"/>
    <property type="molecule type" value="Genomic_DNA"/>
</dbReference>
<dbReference type="GO" id="GO:0046872">
    <property type="term" value="F:metal ion binding"/>
    <property type="evidence" value="ECO:0007669"/>
    <property type="project" value="UniProtKB-UniRule"/>
</dbReference>
<comment type="caution">
    <text evidence="11">The sequence shown here is derived from an EMBL/GenBank/DDBJ whole genome shotgun (WGS) entry which is preliminary data.</text>
</comment>
<dbReference type="SUPFAM" id="SSF53218">
    <property type="entry name" value="Molybdenum cofactor biosynthesis proteins"/>
    <property type="match status" value="1"/>
</dbReference>
<accession>A0A7X0VUH9</accession>
<dbReference type="GO" id="GO:0005829">
    <property type="term" value="C:cytosol"/>
    <property type="evidence" value="ECO:0007669"/>
    <property type="project" value="TreeGrafter"/>
</dbReference>
<sequence length="421" mass="45226">MAAIQEAEAALAATVEDAVERLCRQAGDLSAETVPLPEAAGRYLAQDCASPIPIPPFRRAAMDGYAVRAADTAEASPERPVRLTVAAEVRAGEKAWFPAPPEKGSAVRVFTGSPVPEAFDSVVMQETVVRYEEGMRPFVRLDRPAPSGRHIAEAGEDCAAGAVLLKRGTALGAKEIAVLASFGIDRAAVYRRPSVVVLPIGDELELPGRPLPPSRVYEANGFMTEAKLRLLGADVRRLPPMPDHPAMIGRCLEQAWEEADLVVTTGGASVGKYDYVKWAAETAGAEPLFKKVRMRPGTPTSAYVRGGKTLISLSGNPSACFAGLELLVKPYVWSRMGRLNPRNDWREGRLAAAVEKPCPYPRYIRSRAWMENGEWRLLPLANDRSGNIAAFAEADALAVVPAGGGGADAGQTVRWFSLVEQ</sequence>
<dbReference type="InterPro" id="IPR036688">
    <property type="entry name" value="MoeA_C_domain_IV_sf"/>
</dbReference>
<dbReference type="Proteomes" id="UP000564644">
    <property type="component" value="Unassembled WGS sequence"/>
</dbReference>
<dbReference type="NCBIfam" id="NF045515">
    <property type="entry name" value="Glp_gephyrin"/>
    <property type="match status" value="1"/>
</dbReference>
<evidence type="ECO:0000256" key="9">
    <source>
        <dbReference type="RuleBase" id="RU365090"/>
    </source>
</evidence>
<evidence type="ECO:0000313" key="12">
    <source>
        <dbReference type="Proteomes" id="UP000564644"/>
    </source>
</evidence>
<keyword evidence="6 9" id="KW-0500">Molybdenum</keyword>
<gene>
    <name evidence="11" type="ORF">H7C18_08970</name>
</gene>
<dbReference type="SUPFAM" id="SSF63882">
    <property type="entry name" value="MoeA N-terminal region -like"/>
    <property type="match status" value="1"/>
</dbReference>
<dbReference type="GO" id="GO:0006777">
    <property type="term" value="P:Mo-molybdopterin cofactor biosynthetic process"/>
    <property type="evidence" value="ECO:0007669"/>
    <property type="project" value="UniProtKB-UniRule"/>
</dbReference>
<dbReference type="CDD" id="cd00887">
    <property type="entry name" value="MoeA"/>
    <property type="match status" value="1"/>
</dbReference>
<dbReference type="SUPFAM" id="SSF63867">
    <property type="entry name" value="MoeA C-terminal domain-like"/>
    <property type="match status" value="1"/>
</dbReference>
<evidence type="ECO:0000256" key="6">
    <source>
        <dbReference type="ARBA" id="ARBA00022505"/>
    </source>
</evidence>
<evidence type="ECO:0000256" key="3">
    <source>
        <dbReference type="ARBA" id="ARBA00010763"/>
    </source>
</evidence>
<dbReference type="Pfam" id="PF03454">
    <property type="entry name" value="MoeA_C"/>
    <property type="match status" value="1"/>
</dbReference>
<dbReference type="Pfam" id="PF03453">
    <property type="entry name" value="MoeA_N"/>
    <property type="match status" value="1"/>
</dbReference>
<comment type="pathway">
    <text evidence="2 9">Cofactor biosynthesis; molybdopterin biosynthesis.</text>
</comment>
<dbReference type="GO" id="GO:0061599">
    <property type="term" value="F:molybdopterin molybdotransferase activity"/>
    <property type="evidence" value="ECO:0007669"/>
    <property type="project" value="UniProtKB-UniRule"/>
</dbReference>
<dbReference type="InterPro" id="IPR005111">
    <property type="entry name" value="MoeA_C_domain_IV"/>
</dbReference>
<evidence type="ECO:0000259" key="10">
    <source>
        <dbReference type="SMART" id="SM00852"/>
    </source>
</evidence>
<dbReference type="Gene3D" id="2.170.190.11">
    <property type="entry name" value="Molybdopterin biosynthesis moea protein, domain 3"/>
    <property type="match status" value="1"/>
</dbReference>
<dbReference type="PANTHER" id="PTHR10192">
    <property type="entry name" value="MOLYBDOPTERIN BIOSYNTHESIS PROTEIN"/>
    <property type="match status" value="1"/>
</dbReference>
<evidence type="ECO:0000256" key="1">
    <source>
        <dbReference type="ARBA" id="ARBA00002901"/>
    </source>
</evidence>
<name>A0A7X0VUH9_9BACL</name>
<dbReference type="InterPro" id="IPR005110">
    <property type="entry name" value="MoeA_linker/N"/>
</dbReference>
<evidence type="ECO:0000256" key="7">
    <source>
        <dbReference type="ARBA" id="ARBA00023150"/>
    </source>
</evidence>
<dbReference type="PANTHER" id="PTHR10192:SF5">
    <property type="entry name" value="GEPHYRIN"/>
    <property type="match status" value="1"/>
</dbReference>
<dbReference type="UniPathway" id="UPA00344"/>
<evidence type="ECO:0000256" key="4">
    <source>
        <dbReference type="ARBA" id="ARBA00013269"/>
    </source>
</evidence>
<dbReference type="Gene3D" id="3.40.980.10">
    <property type="entry name" value="MoaB/Mog-like domain"/>
    <property type="match status" value="1"/>
</dbReference>
<dbReference type="InterPro" id="IPR038987">
    <property type="entry name" value="MoeA-like"/>
</dbReference>
<dbReference type="SMART" id="SM00852">
    <property type="entry name" value="MoCF_biosynth"/>
    <property type="match status" value="1"/>
</dbReference>
<dbReference type="Gene3D" id="2.40.340.10">
    <property type="entry name" value="MoeA, C-terminal, domain IV"/>
    <property type="match status" value="1"/>
</dbReference>
<evidence type="ECO:0000256" key="2">
    <source>
        <dbReference type="ARBA" id="ARBA00005046"/>
    </source>
</evidence>
<comment type="cofactor">
    <cofactor evidence="9">
        <name>Mg(2+)</name>
        <dbReference type="ChEBI" id="CHEBI:18420"/>
    </cofactor>
</comment>
<dbReference type="AlphaFoldDB" id="A0A7X0VUH9"/>
<dbReference type="InterPro" id="IPR036135">
    <property type="entry name" value="MoeA_linker/N_sf"/>
</dbReference>
<keyword evidence="9 11" id="KW-0808">Transferase</keyword>
<keyword evidence="9" id="KW-0479">Metal-binding</keyword>
<dbReference type="RefSeq" id="WP_185128682.1">
    <property type="nucleotide sequence ID" value="NZ_JACJVO010000009.1"/>
</dbReference>
<dbReference type="Gene3D" id="3.90.105.10">
    <property type="entry name" value="Molybdopterin biosynthesis moea protein, domain 2"/>
    <property type="match status" value="1"/>
</dbReference>
<dbReference type="InterPro" id="IPR036425">
    <property type="entry name" value="MoaB/Mog-like_dom_sf"/>
</dbReference>
<feature type="domain" description="MoaB/Mog" evidence="10">
    <location>
        <begin position="196"/>
        <end position="334"/>
    </location>
</feature>
<comment type="catalytic activity">
    <reaction evidence="8">
        <text>adenylyl-molybdopterin + molybdate = Mo-molybdopterin + AMP + H(+)</text>
        <dbReference type="Rhea" id="RHEA:35047"/>
        <dbReference type="ChEBI" id="CHEBI:15378"/>
        <dbReference type="ChEBI" id="CHEBI:36264"/>
        <dbReference type="ChEBI" id="CHEBI:62727"/>
        <dbReference type="ChEBI" id="CHEBI:71302"/>
        <dbReference type="ChEBI" id="CHEBI:456215"/>
        <dbReference type="EC" id="2.10.1.1"/>
    </reaction>
</comment>
<comment type="function">
    <text evidence="1 9">Catalyzes the insertion of molybdate into adenylated molybdopterin with the concomitant release of AMP.</text>
</comment>
<evidence type="ECO:0000313" key="11">
    <source>
        <dbReference type="EMBL" id="MBB6731034.1"/>
    </source>
</evidence>
<organism evidence="11 12">
    <name type="scientific">Cohnella zeiphila</name>
    <dbReference type="NCBI Taxonomy" id="2761120"/>
    <lineage>
        <taxon>Bacteria</taxon>
        <taxon>Bacillati</taxon>
        <taxon>Bacillota</taxon>
        <taxon>Bacilli</taxon>
        <taxon>Bacillales</taxon>
        <taxon>Paenibacillaceae</taxon>
        <taxon>Cohnella</taxon>
    </lineage>
</organism>
<keyword evidence="9" id="KW-0460">Magnesium</keyword>
<dbReference type="EC" id="2.10.1.1" evidence="4 9"/>
<protein>
    <recommendedName>
        <fullName evidence="5 9">Molybdopterin molybdenumtransferase</fullName>
        <ecNumber evidence="4 9">2.10.1.1</ecNumber>
    </recommendedName>
</protein>
<keyword evidence="12" id="KW-1185">Reference proteome</keyword>
<dbReference type="Pfam" id="PF00994">
    <property type="entry name" value="MoCF_biosynth"/>
    <property type="match status" value="1"/>
</dbReference>